<dbReference type="GO" id="GO:0044877">
    <property type="term" value="F:protein-containing complex binding"/>
    <property type="evidence" value="ECO:0007669"/>
    <property type="project" value="TreeGrafter"/>
</dbReference>
<dbReference type="InterPro" id="IPR018488">
    <property type="entry name" value="cNMP-bd_CS"/>
</dbReference>
<keyword evidence="8" id="KW-0407">Ion channel</keyword>
<dbReference type="SMART" id="SM00100">
    <property type="entry name" value="cNMP"/>
    <property type="match status" value="2"/>
</dbReference>
<reference evidence="11" key="1">
    <citation type="submission" date="2021-01" db="EMBL/GenBank/DDBJ databases">
        <authorList>
            <person name="Corre E."/>
            <person name="Pelletier E."/>
            <person name="Niang G."/>
            <person name="Scheremetjew M."/>
            <person name="Finn R."/>
            <person name="Kale V."/>
            <person name="Holt S."/>
            <person name="Cochrane G."/>
            <person name="Meng A."/>
            <person name="Brown T."/>
            <person name="Cohen L."/>
        </authorList>
    </citation>
    <scope>NUCLEOTIDE SEQUENCE</scope>
    <source>
        <strain evidence="11">ATCC 50979</strain>
    </source>
</reference>
<dbReference type="EMBL" id="HBGL01010538">
    <property type="protein sequence ID" value="CAD9300824.1"/>
    <property type="molecule type" value="Transcribed_RNA"/>
</dbReference>
<feature type="domain" description="Cyclic nucleotide-binding" evidence="10">
    <location>
        <begin position="310"/>
        <end position="410"/>
    </location>
</feature>
<dbReference type="GO" id="GO:0005221">
    <property type="term" value="F:intracellularly cyclic nucleotide-activated monoatomic cation channel activity"/>
    <property type="evidence" value="ECO:0007669"/>
    <property type="project" value="InterPro"/>
</dbReference>
<evidence type="ECO:0000256" key="7">
    <source>
        <dbReference type="ARBA" id="ARBA00023286"/>
    </source>
</evidence>
<proteinExistence type="predicted"/>
<evidence type="ECO:0000256" key="3">
    <source>
        <dbReference type="ARBA" id="ARBA00022692"/>
    </source>
</evidence>
<dbReference type="PROSITE" id="PS50042">
    <property type="entry name" value="CNMP_BINDING_3"/>
    <property type="match status" value="2"/>
</dbReference>
<keyword evidence="2" id="KW-0813">Transport</keyword>
<keyword evidence="4 9" id="KW-1133">Transmembrane helix</keyword>
<evidence type="ECO:0000259" key="10">
    <source>
        <dbReference type="PROSITE" id="PS50042"/>
    </source>
</evidence>
<dbReference type="Gene3D" id="1.10.287.630">
    <property type="entry name" value="Helix hairpin bin"/>
    <property type="match status" value="1"/>
</dbReference>
<evidence type="ECO:0000256" key="8">
    <source>
        <dbReference type="ARBA" id="ARBA00023303"/>
    </source>
</evidence>
<dbReference type="GO" id="GO:0023052">
    <property type="term" value="P:signaling"/>
    <property type="evidence" value="ECO:0007669"/>
    <property type="project" value="UniProtKB-ARBA"/>
</dbReference>
<accession>A0A7S1VI76</accession>
<evidence type="ECO:0000256" key="6">
    <source>
        <dbReference type="ARBA" id="ARBA00023136"/>
    </source>
</evidence>
<feature type="transmembrane region" description="Helical" evidence="9">
    <location>
        <begin position="124"/>
        <end position="149"/>
    </location>
</feature>
<dbReference type="SUPFAM" id="SSF51206">
    <property type="entry name" value="cAMP-binding domain-like"/>
    <property type="match status" value="2"/>
</dbReference>
<name>A0A7S1VI76_9EUKA</name>
<dbReference type="FunFam" id="1.10.287.630:FF:000001">
    <property type="entry name" value="Cyclic nucleotide-gated channel alpha 3"/>
    <property type="match status" value="1"/>
</dbReference>
<feature type="domain" description="Cyclic nucleotide-binding" evidence="10">
    <location>
        <begin position="434"/>
        <end position="554"/>
    </location>
</feature>
<comment type="subcellular location">
    <subcellularLocation>
        <location evidence="1">Membrane</location>
        <topology evidence="1">Multi-pass membrane protein</topology>
    </subcellularLocation>
</comment>
<dbReference type="InterPro" id="IPR050866">
    <property type="entry name" value="CNG_cation_channel"/>
</dbReference>
<evidence type="ECO:0000256" key="2">
    <source>
        <dbReference type="ARBA" id="ARBA00022448"/>
    </source>
</evidence>
<feature type="transmembrane region" description="Helical" evidence="9">
    <location>
        <begin position="206"/>
        <end position="227"/>
    </location>
</feature>
<dbReference type="InterPro" id="IPR000595">
    <property type="entry name" value="cNMP-bd_dom"/>
</dbReference>
<keyword evidence="5" id="KW-0406">Ion transport</keyword>
<organism evidence="11">
    <name type="scientific">Sexangularia sp. CB-2014</name>
    <dbReference type="NCBI Taxonomy" id="1486929"/>
    <lineage>
        <taxon>Eukaryota</taxon>
        <taxon>Amoebozoa</taxon>
        <taxon>Tubulinea</taxon>
        <taxon>Elardia</taxon>
        <taxon>Arcellinida</taxon>
        <taxon>Arcellinida incertae sedis</taxon>
        <taxon>Sexangularia</taxon>
    </lineage>
</organism>
<keyword evidence="6 9" id="KW-0472">Membrane</keyword>
<evidence type="ECO:0000256" key="1">
    <source>
        <dbReference type="ARBA" id="ARBA00004141"/>
    </source>
</evidence>
<evidence type="ECO:0000256" key="4">
    <source>
        <dbReference type="ARBA" id="ARBA00022989"/>
    </source>
</evidence>
<dbReference type="Gene3D" id="1.10.287.70">
    <property type="match status" value="1"/>
</dbReference>
<evidence type="ECO:0000256" key="9">
    <source>
        <dbReference type="SAM" id="Phobius"/>
    </source>
</evidence>
<protein>
    <recommendedName>
        <fullName evidence="10">Cyclic nucleotide-binding domain-containing protein</fullName>
    </recommendedName>
</protein>
<dbReference type="PRINTS" id="PR00103">
    <property type="entry name" value="CAMPKINASE"/>
</dbReference>
<dbReference type="InterPro" id="IPR018490">
    <property type="entry name" value="cNMP-bd_dom_sf"/>
</dbReference>
<dbReference type="PROSITE" id="PS00889">
    <property type="entry name" value="CNMP_BINDING_2"/>
    <property type="match status" value="2"/>
</dbReference>
<dbReference type="CDD" id="cd00038">
    <property type="entry name" value="CAP_ED"/>
    <property type="match status" value="2"/>
</dbReference>
<dbReference type="PANTHER" id="PTHR45638:SF11">
    <property type="entry name" value="CYCLIC NUCLEOTIDE-GATED CATION CHANNEL SUBUNIT A"/>
    <property type="match status" value="1"/>
</dbReference>
<evidence type="ECO:0000313" key="11">
    <source>
        <dbReference type="EMBL" id="CAD9300824.1"/>
    </source>
</evidence>
<dbReference type="PANTHER" id="PTHR45638">
    <property type="entry name" value="CYCLIC NUCLEOTIDE-GATED CATION CHANNEL SUBUNIT A"/>
    <property type="match status" value="1"/>
</dbReference>
<dbReference type="SUPFAM" id="SSF81324">
    <property type="entry name" value="Voltage-gated potassium channels"/>
    <property type="match status" value="1"/>
</dbReference>
<gene>
    <name evidence="11" type="ORF">SSP0437_LOCUS8196</name>
</gene>
<dbReference type="AlphaFoldDB" id="A0A7S1VI76"/>
<keyword evidence="3 9" id="KW-0812">Transmembrane</keyword>
<dbReference type="Gene3D" id="2.60.120.10">
    <property type="entry name" value="Jelly Rolls"/>
    <property type="match status" value="2"/>
</dbReference>
<dbReference type="GO" id="GO:0016020">
    <property type="term" value="C:membrane"/>
    <property type="evidence" value="ECO:0007669"/>
    <property type="project" value="UniProtKB-SubCell"/>
</dbReference>
<dbReference type="PROSITE" id="PS00888">
    <property type="entry name" value="CNMP_BINDING_1"/>
    <property type="match status" value="2"/>
</dbReference>
<dbReference type="Pfam" id="PF00027">
    <property type="entry name" value="cNMP_binding"/>
    <property type="match status" value="2"/>
</dbReference>
<sequence>MRVGYTGKALAINAAYTVKTDHVVKGSVADELKRMLDEKALERRSGSEAIAGDRAWILASWGFALDVVPTLALHRALPLLADQAGVVLPSLIGPALSALAPLLKVVRMAGAAGELEKRAHVNPALARLAHLILASLIIALWVGCGWVLVSAQQIRRHGVRTDWQPAEEYLPAGNATVPAKVVRALYWGFSAITSGAETSPTTTVEVLYTLSVLFLGMSVYASIIGNVGSLLSTLDRAAVEHEDKLEKIQAYLRHRMIPPSLQDRIIDYYDYVFTTSGGLDEQALLDDLPTSIRTDIALYLNKDVIRKVPFLKSASESFISVLVRLLKSEVCAPSEWVIKYGDIGKEMYFINSGIVSVISADGSRIFNVLGPGSFFGEYALLYSQTRTASIRAETYCSFFVLHQSDFESLLEDYPAFADVVRRHGLGRILAKIDLFQGLSDECVEALLDAMVPEAFNANETIVQQGELGHSMYFIIKGTAEVLIGGDSHNRRVVKTLTDGDSFGELALIFDQPRSATVRAVSTCDAFTLSRDEFSDVMEEFPLFKERMVAQAENRQK</sequence>
<dbReference type="InterPro" id="IPR014710">
    <property type="entry name" value="RmlC-like_jellyroll"/>
</dbReference>
<keyword evidence="7" id="KW-1071">Ligand-gated ion channel</keyword>
<dbReference type="GO" id="GO:0007154">
    <property type="term" value="P:cell communication"/>
    <property type="evidence" value="ECO:0007669"/>
    <property type="project" value="UniProtKB-ARBA"/>
</dbReference>
<evidence type="ECO:0000256" key="5">
    <source>
        <dbReference type="ARBA" id="ARBA00023065"/>
    </source>
</evidence>